<dbReference type="SUPFAM" id="SSF82171">
    <property type="entry name" value="DPP6 N-terminal domain-like"/>
    <property type="match status" value="1"/>
</dbReference>
<dbReference type="AlphaFoldDB" id="A0A382BE79"/>
<reference evidence="4" key="1">
    <citation type="submission" date="2018-05" db="EMBL/GenBank/DDBJ databases">
        <authorList>
            <person name="Lanie J.A."/>
            <person name="Ng W.-L."/>
            <person name="Kazmierczak K.M."/>
            <person name="Andrzejewski T.M."/>
            <person name="Davidsen T.M."/>
            <person name="Wayne K.J."/>
            <person name="Tettelin H."/>
            <person name="Glass J.I."/>
            <person name="Rusch D."/>
            <person name="Podicherti R."/>
            <person name="Tsui H.-C.T."/>
            <person name="Winkler M.E."/>
        </authorList>
    </citation>
    <scope>NUCLEOTIDE SEQUENCE</scope>
</reference>
<evidence type="ECO:0000313" key="4">
    <source>
        <dbReference type="EMBL" id="SVB12106.1"/>
    </source>
</evidence>
<feature type="non-terminal residue" evidence="4">
    <location>
        <position position="711"/>
    </location>
</feature>
<dbReference type="Pfam" id="PF00400">
    <property type="entry name" value="WD40"/>
    <property type="match status" value="1"/>
</dbReference>
<dbReference type="InterPro" id="IPR050349">
    <property type="entry name" value="WD_LIS1/nudF_dynein_reg"/>
</dbReference>
<name>A0A382BE79_9ZZZZ</name>
<accession>A0A382BE79</accession>
<evidence type="ECO:0000256" key="1">
    <source>
        <dbReference type="ARBA" id="ARBA00022574"/>
    </source>
</evidence>
<dbReference type="PANTHER" id="PTHR44129">
    <property type="entry name" value="WD REPEAT-CONTAINING PROTEIN POP1"/>
    <property type="match status" value="1"/>
</dbReference>
<proteinExistence type="predicted"/>
<feature type="coiled-coil region" evidence="3">
    <location>
        <begin position="325"/>
        <end position="450"/>
    </location>
</feature>
<dbReference type="SMART" id="SM00320">
    <property type="entry name" value="WD40"/>
    <property type="match status" value="6"/>
</dbReference>
<dbReference type="InterPro" id="IPR011047">
    <property type="entry name" value="Quinoprotein_ADH-like_sf"/>
</dbReference>
<gene>
    <name evidence="4" type="ORF">METZ01_LOCUS164960</name>
</gene>
<protein>
    <submittedName>
        <fullName evidence="4">Uncharacterized protein</fullName>
    </submittedName>
</protein>
<dbReference type="EMBL" id="UINC01029422">
    <property type="protein sequence ID" value="SVB12106.1"/>
    <property type="molecule type" value="Genomic_DNA"/>
</dbReference>
<evidence type="ECO:0000256" key="2">
    <source>
        <dbReference type="ARBA" id="ARBA00022737"/>
    </source>
</evidence>
<feature type="non-terminal residue" evidence="4">
    <location>
        <position position="1"/>
    </location>
</feature>
<sequence length="711" mass="73891">YAAAGRGNQIFVYHLPTRRLAARLADPGLAKGNATTAALAHRDVVQSLAFSPDGQTLASGGYRVAKLWRRQPPSVNGLLNLLPGGETVTVIGVAPGQARAVAAGSAGGVQAIDLPSRMPLWRDQVPGQAARQLAMSPSGNRVAVLFADGRVRTWETATGERITRESSPMAAQAIAWLSDGQLATAHPGGALKIWAAINPGKVVNEWKPGGDITALAALPGGAKVLLGRTDNKLVVLNVGDGKVEKEIDHGAPITGLRVRADGKQVATLGGPTARLWDTDKWASTAQLHGNPLAAETVARAEQTLAFVKAEVGYHKASVGSKEKDLKKDNDAAKKATDALAKHEKTLADKTKEKTNAEAGLKKLAEEIAALPKKIETATKAKAEADAALKAAQALAAKAKDALAKASEAKAQAAAAKVKLSAELMELGSAAQNATQLAAEARAVSEKAKDDKTLATQAEAVAALAKRKADEFEASLDRHAPTKQQLAKAETELQTATQSLAAAEAKVKPAEAGHDGKTKALAALEERKKKTPEEKKNLDKKIVDAGGAIDKATREIDLAKSEVGFTGKNVKTAEANLEKARVEQAEAGKLPAEREAALAEAKSIAAAGMQDCLDATYSADGSLIYTLSIDGRVQAWATANGARSHPVAPAARPAQFIRLLSDGRLALAGGSPEMAVLATEPGWSLAQSIGGNGDDSPIEDRVIALDFSPDGQ</sequence>
<feature type="coiled-coil region" evidence="3">
    <location>
        <begin position="485"/>
        <end position="540"/>
    </location>
</feature>
<keyword evidence="3" id="KW-0175">Coiled coil</keyword>
<dbReference type="InterPro" id="IPR015943">
    <property type="entry name" value="WD40/YVTN_repeat-like_dom_sf"/>
</dbReference>
<dbReference type="SUPFAM" id="SSF50998">
    <property type="entry name" value="Quinoprotein alcohol dehydrogenase-like"/>
    <property type="match status" value="1"/>
</dbReference>
<evidence type="ECO:0000256" key="3">
    <source>
        <dbReference type="SAM" id="Coils"/>
    </source>
</evidence>
<keyword evidence="2" id="KW-0677">Repeat</keyword>
<dbReference type="Gene3D" id="2.130.10.10">
    <property type="entry name" value="YVTN repeat-like/Quinoprotein amine dehydrogenase"/>
    <property type="match status" value="3"/>
</dbReference>
<organism evidence="4">
    <name type="scientific">marine metagenome</name>
    <dbReference type="NCBI Taxonomy" id="408172"/>
    <lineage>
        <taxon>unclassified sequences</taxon>
        <taxon>metagenomes</taxon>
        <taxon>ecological metagenomes</taxon>
    </lineage>
</organism>
<keyword evidence="1" id="KW-0853">WD repeat</keyword>
<dbReference type="InterPro" id="IPR001680">
    <property type="entry name" value="WD40_rpt"/>
</dbReference>